<gene>
    <name evidence="1" type="ORF">DFP77_13527</name>
</gene>
<evidence type="ECO:0008006" key="3">
    <source>
        <dbReference type="Google" id="ProtNLM"/>
    </source>
</evidence>
<reference evidence="1 2" key="1">
    <citation type="submission" date="2018-07" db="EMBL/GenBank/DDBJ databases">
        <title>Genomic Encyclopedia of Type Strains, Phase III (KMG-III): the genomes of soil and plant-associated and newly described type strains.</title>
        <authorList>
            <person name="Whitman W."/>
        </authorList>
    </citation>
    <scope>NUCLEOTIDE SEQUENCE [LARGE SCALE GENOMIC DNA]</scope>
    <source>
        <strain evidence="1 2">CECT 7731</strain>
    </source>
</reference>
<name>A0A368ZMP7_9GAMM</name>
<dbReference type="OrthoDB" id="1550253at2"/>
<organism evidence="1 2">
    <name type="scientific">Marinomonas foliarum</name>
    <dbReference type="NCBI Taxonomy" id="491950"/>
    <lineage>
        <taxon>Bacteria</taxon>
        <taxon>Pseudomonadati</taxon>
        <taxon>Pseudomonadota</taxon>
        <taxon>Gammaproteobacteria</taxon>
        <taxon>Oceanospirillales</taxon>
        <taxon>Oceanospirillaceae</taxon>
        <taxon>Marinomonas</taxon>
    </lineage>
</organism>
<evidence type="ECO:0000313" key="2">
    <source>
        <dbReference type="Proteomes" id="UP000253506"/>
    </source>
</evidence>
<dbReference type="AlphaFoldDB" id="A0A368ZMP7"/>
<evidence type="ECO:0000313" key="1">
    <source>
        <dbReference type="EMBL" id="RCW96324.1"/>
    </source>
</evidence>
<protein>
    <recommendedName>
        <fullName evidence="3">DNA phosphorothioation-dependent restriction protein DptG</fullName>
    </recommendedName>
</protein>
<proteinExistence type="predicted"/>
<dbReference type="RefSeq" id="WP_114413215.1">
    <property type="nucleotide sequence ID" value="NZ_QPJQ01000035.1"/>
</dbReference>
<accession>A0A368ZMP7</accession>
<comment type="caution">
    <text evidence="1">The sequence shown here is derived from an EMBL/GenBank/DDBJ whole genome shotgun (WGS) entry which is preliminary data.</text>
</comment>
<dbReference type="EMBL" id="QPJQ01000035">
    <property type="protein sequence ID" value="RCW96324.1"/>
    <property type="molecule type" value="Genomic_DNA"/>
</dbReference>
<dbReference type="Proteomes" id="UP000253506">
    <property type="component" value="Unassembled WGS sequence"/>
</dbReference>
<sequence>MDEENSNMINVQKIYGLKNIPYVEHIWGHRFRPEQTPMLLLFELFCVIENQYQAKRQGFIKNIFSPENDTLYFRHKRNFKLRILLYQNEILETIYRSKATDSEKWERQSDFLKNLDGNNFCFKDDDIEHIRKNYKSFDNFYNALKILGSLTFDPLSNKRWTSKFIFPISHEYIWCDFNSVEGSEGEDRRFFSRGGEIVYLMLCRSSEDSRLRLEELFSEWLESDGDSYSNLAKSLAIQEERYPLESNKRRNLGYLPYEGMQCFETLAEDVIKTLNLDLERLDKIKILSDMIGFHIGNYIYSIGEQNTGVENGVEDRSPTYIAEVLTKTTNSIRKASIQSVSTQRNRLKRTLTNSIPSLFEWYDDTDDPIDRDNILKESSEDALDYLNKNIVGYPHICFRHIGFVSRKNTRSFRYVITEDFLHSLVITLLGSEKRLEFRKFMKALTERYNIFIDQPPNQDSEILQSDLNRNAKNLSVLLYQMGMLRHLSDACSYVVNPYLEDTL</sequence>